<reference evidence="1 2" key="1">
    <citation type="journal article" date="2016" name="Nat. Commun.">
        <title>Thousands of microbial genomes shed light on interconnected biogeochemical processes in an aquifer system.</title>
        <authorList>
            <person name="Anantharaman K."/>
            <person name="Brown C.T."/>
            <person name="Hug L.A."/>
            <person name="Sharon I."/>
            <person name="Castelle C.J."/>
            <person name="Probst A.J."/>
            <person name="Thomas B.C."/>
            <person name="Singh A."/>
            <person name="Wilkins M.J."/>
            <person name="Karaoz U."/>
            <person name="Brodie E.L."/>
            <person name="Williams K.H."/>
            <person name="Hubbard S.S."/>
            <person name="Banfield J.F."/>
        </authorList>
    </citation>
    <scope>NUCLEOTIDE SEQUENCE [LARGE SCALE GENOMIC DNA]</scope>
</reference>
<gene>
    <name evidence="1" type="ORF">A3D99_01495</name>
</gene>
<organism evidence="1 2">
    <name type="scientific">Candidatus Andersenbacteria bacterium RIFCSPHIGHO2_12_FULL_45_11</name>
    <dbReference type="NCBI Taxonomy" id="1797281"/>
    <lineage>
        <taxon>Bacteria</taxon>
        <taxon>Candidatus Anderseniibacteriota</taxon>
    </lineage>
</organism>
<comment type="caution">
    <text evidence="1">The sequence shown here is derived from an EMBL/GenBank/DDBJ whole genome shotgun (WGS) entry which is preliminary data.</text>
</comment>
<evidence type="ECO:0000313" key="1">
    <source>
        <dbReference type="EMBL" id="OGY33114.1"/>
    </source>
</evidence>
<dbReference type="EMBL" id="MHHR01000033">
    <property type="protein sequence ID" value="OGY33114.1"/>
    <property type="molecule type" value="Genomic_DNA"/>
</dbReference>
<proteinExistence type="predicted"/>
<accession>A0A1G1WZI3</accession>
<evidence type="ECO:0000313" key="2">
    <source>
        <dbReference type="Proteomes" id="UP000177528"/>
    </source>
</evidence>
<protein>
    <recommendedName>
        <fullName evidence="3">HPr kinase/phosphorylase C-terminal domain-containing protein</fullName>
    </recommendedName>
</protein>
<dbReference type="AlphaFoldDB" id="A0A1G1WZI3"/>
<dbReference type="Proteomes" id="UP000177528">
    <property type="component" value="Unassembled WGS sequence"/>
</dbReference>
<name>A0A1G1WZI3_9BACT</name>
<evidence type="ECO:0008006" key="3">
    <source>
        <dbReference type="Google" id="ProtNLM"/>
    </source>
</evidence>
<sequence length="295" mass="34032">MAYKTLIPGLVTFDSNKNHMNNMYISSDFSYYSESARPAPFHYTEHCVPTIAPPKSPYDMRSEYFSKEGSTWRYDRPSRFLPLTLTYNTATKVFTYAKNLSYIPFAIGGVFPPGELIADIINYHLFIAGFVIMRGIAYSYKGKIVCITAPGCNGKTSFLDSMLIKGAEYIAEDLLVLDLQRGMVYPTCPFIKRHAWQKNRTLKTVAQDMKIVQTPMYIDMLYCTENSMNPSYSPRQKTFSEFLLVNDRYFLKNRLVRSMIFEEGTWEKVMHTMQSPITIPHTVIPMKHFDYASIL</sequence>